<dbReference type="EMBL" id="ALAN01000059">
    <property type="protein sequence ID" value="ETI69069.1"/>
    <property type="molecule type" value="Genomic_DNA"/>
</dbReference>
<evidence type="ECO:0000313" key="2">
    <source>
        <dbReference type="Proteomes" id="UP000018877"/>
    </source>
</evidence>
<reference evidence="1 2" key="1">
    <citation type="journal article" date="2014" name="Environ. Microbiol.">
        <title>The nitrate-ammonifying and nosZ-carrying bacterium Bacillus vireti is a potent source and sink for nitric and nitrous oxide under high nitrate conditions.</title>
        <authorList>
            <person name="Mania D."/>
            <person name="Heylen K."/>
            <person name="van Spanning R.J."/>
            <person name="Frostegard A."/>
        </authorList>
    </citation>
    <scope>NUCLEOTIDE SEQUENCE [LARGE SCALE GENOMIC DNA]</scope>
    <source>
        <strain evidence="1 2">LMG 21834</strain>
    </source>
</reference>
<keyword evidence="2" id="KW-1185">Reference proteome</keyword>
<name>A0AB94IPS1_9BACI</name>
<protein>
    <submittedName>
        <fullName evidence="1">Glyoxalase/Bleomycin resistance protein/Dioxygenase superfamily</fullName>
    </submittedName>
</protein>
<sequence>MFEKNILTFNPGWNENAVKLESFTDIRDIQKQLKAEGINMLTAAVETNEGPAHFVIEDPDGNQILVDQHR</sequence>
<evidence type="ECO:0000313" key="1">
    <source>
        <dbReference type="EMBL" id="ETI69069.1"/>
    </source>
</evidence>
<proteinExistence type="predicted"/>
<dbReference type="InterPro" id="IPR029068">
    <property type="entry name" value="Glyas_Bleomycin-R_OHBP_Dase"/>
</dbReference>
<comment type="caution">
    <text evidence="1">The sequence shown here is derived from an EMBL/GenBank/DDBJ whole genome shotgun (WGS) entry which is preliminary data.</text>
</comment>
<dbReference type="SUPFAM" id="SSF54593">
    <property type="entry name" value="Glyoxalase/Bleomycin resistance protein/Dihydroxybiphenyl dioxygenase"/>
    <property type="match status" value="1"/>
</dbReference>
<organism evidence="1 2">
    <name type="scientific">Neobacillus vireti LMG 21834</name>
    <dbReference type="NCBI Taxonomy" id="1131730"/>
    <lineage>
        <taxon>Bacteria</taxon>
        <taxon>Bacillati</taxon>
        <taxon>Bacillota</taxon>
        <taxon>Bacilli</taxon>
        <taxon>Bacillales</taxon>
        <taxon>Bacillaceae</taxon>
        <taxon>Neobacillus</taxon>
    </lineage>
</organism>
<dbReference type="AlphaFoldDB" id="A0AB94IPS1"/>
<gene>
    <name evidence="1" type="ORF">BAVI_09926</name>
</gene>
<dbReference type="Proteomes" id="UP000018877">
    <property type="component" value="Unassembled WGS sequence"/>
</dbReference>
<accession>A0AB94IPS1</accession>
<dbReference type="Gene3D" id="3.10.180.10">
    <property type="entry name" value="2,3-Dihydroxybiphenyl 1,2-Dioxygenase, domain 1"/>
    <property type="match status" value="1"/>
</dbReference>